<dbReference type="PANTHER" id="PTHR30137">
    <property type="entry name" value="LUCIFERASE-LIKE MONOOXYGENASE"/>
    <property type="match status" value="1"/>
</dbReference>
<organism evidence="4 5">
    <name type="scientific">Noviherbaspirillum autotrophicum</name>
    <dbReference type="NCBI Taxonomy" id="709839"/>
    <lineage>
        <taxon>Bacteria</taxon>
        <taxon>Pseudomonadati</taxon>
        <taxon>Pseudomonadota</taxon>
        <taxon>Betaproteobacteria</taxon>
        <taxon>Burkholderiales</taxon>
        <taxon>Oxalobacteraceae</taxon>
        <taxon>Noviherbaspirillum</taxon>
    </lineage>
</organism>
<dbReference type="GO" id="GO:0004497">
    <property type="term" value="F:monooxygenase activity"/>
    <property type="evidence" value="ECO:0007669"/>
    <property type="project" value="UniProtKB-KW"/>
</dbReference>
<protein>
    <recommendedName>
        <fullName evidence="2">Luciferase-like monooxygenase</fullName>
    </recommendedName>
</protein>
<name>A0A0C2BKU0_9BURK</name>
<dbReference type="OrthoDB" id="9780518at2"/>
<dbReference type="CDD" id="cd00347">
    <property type="entry name" value="Flavin_utilizing_monoxygenases"/>
    <property type="match status" value="1"/>
</dbReference>
<dbReference type="EMBL" id="JWJG01000028">
    <property type="protein sequence ID" value="KIF81855.1"/>
    <property type="molecule type" value="Genomic_DNA"/>
</dbReference>
<sequence>MIPFSVLDLSPIAEGSDAAQSFRNTLDLAQHAERWGYRRYWLAEHHGMPGIASAATAVLIGHVAGGTSQIRVGAGGIMLPNHSPLVIAEQFGTLESLYPGRIDLGLGRAPGSDPATARALRRNLDSDPDEFPQDVAELMDYFAAQGRRPVRAVPGAGLNVPIWILGSSLFGAQLAAALGLPYAFASHFAPAQMMQAIALYRAAFRPSAQLQQPYVMLGFNVIAADSDDEAQCLASSVQQAFVNLRSGRPSRLPPPLAGYRDQLGPQERALLEHVLSCSAIGAPDTVARELQSFIGRTGADELMITSQIFDHAARLRSYELTACIGQAHQAA</sequence>
<dbReference type="InterPro" id="IPR050766">
    <property type="entry name" value="Bact_Lucif_Oxidored"/>
</dbReference>
<accession>A0A0C2BKU0</accession>
<dbReference type="PANTHER" id="PTHR30137:SF6">
    <property type="entry name" value="LUCIFERASE-LIKE MONOOXYGENASE"/>
    <property type="match status" value="1"/>
</dbReference>
<dbReference type="InterPro" id="IPR036661">
    <property type="entry name" value="Luciferase-like_sf"/>
</dbReference>
<dbReference type="RefSeq" id="WP_040040608.1">
    <property type="nucleotide sequence ID" value="NZ_JWJG01000028.1"/>
</dbReference>
<evidence type="ECO:0000313" key="4">
    <source>
        <dbReference type="EMBL" id="KIF81855.1"/>
    </source>
</evidence>
<dbReference type="InterPro" id="IPR011251">
    <property type="entry name" value="Luciferase-like_dom"/>
</dbReference>
<evidence type="ECO:0000256" key="1">
    <source>
        <dbReference type="ARBA" id="ARBA00007789"/>
    </source>
</evidence>
<evidence type="ECO:0000259" key="3">
    <source>
        <dbReference type="Pfam" id="PF00296"/>
    </source>
</evidence>
<dbReference type="InterPro" id="IPR019949">
    <property type="entry name" value="CmoO-like"/>
</dbReference>
<comment type="similarity">
    <text evidence="1">To bacterial alkanal monooxygenase alpha and beta chains.</text>
</comment>
<dbReference type="Gene3D" id="3.20.20.30">
    <property type="entry name" value="Luciferase-like domain"/>
    <property type="match status" value="1"/>
</dbReference>
<dbReference type="STRING" id="709839.TSA66_15300"/>
<dbReference type="Proteomes" id="UP000031572">
    <property type="component" value="Unassembled WGS sequence"/>
</dbReference>
<dbReference type="GO" id="GO:0005829">
    <property type="term" value="C:cytosol"/>
    <property type="evidence" value="ECO:0007669"/>
    <property type="project" value="TreeGrafter"/>
</dbReference>
<dbReference type="NCBIfam" id="TIGR03558">
    <property type="entry name" value="oxido_grp_1"/>
    <property type="match status" value="1"/>
</dbReference>
<dbReference type="SUPFAM" id="SSF51679">
    <property type="entry name" value="Bacterial luciferase-like"/>
    <property type="match status" value="1"/>
</dbReference>
<evidence type="ECO:0000256" key="2">
    <source>
        <dbReference type="ARBA" id="ARBA00074555"/>
    </source>
</evidence>
<dbReference type="Pfam" id="PF00296">
    <property type="entry name" value="Bac_luciferase"/>
    <property type="match status" value="1"/>
</dbReference>
<keyword evidence="4" id="KW-0560">Oxidoreductase</keyword>
<evidence type="ECO:0000313" key="5">
    <source>
        <dbReference type="Proteomes" id="UP000031572"/>
    </source>
</evidence>
<dbReference type="FunFam" id="3.20.20.30:FF:000002">
    <property type="entry name" value="LLM class flavin-dependent oxidoreductase"/>
    <property type="match status" value="1"/>
</dbReference>
<keyword evidence="4" id="KW-0503">Monooxygenase</keyword>
<dbReference type="GO" id="GO:0016705">
    <property type="term" value="F:oxidoreductase activity, acting on paired donors, with incorporation or reduction of molecular oxygen"/>
    <property type="evidence" value="ECO:0007669"/>
    <property type="project" value="InterPro"/>
</dbReference>
<comment type="caution">
    <text evidence="4">The sequence shown here is derived from an EMBL/GenBank/DDBJ whole genome shotgun (WGS) entry which is preliminary data.</text>
</comment>
<feature type="domain" description="Luciferase-like" evidence="3">
    <location>
        <begin position="3"/>
        <end position="299"/>
    </location>
</feature>
<keyword evidence="5" id="KW-1185">Reference proteome</keyword>
<reference evidence="4 5" key="1">
    <citation type="submission" date="2014-12" db="EMBL/GenBank/DDBJ databases">
        <title>Denitrispirillum autotrophicum gen. nov., sp. nov., Denitrifying, Facultatively Autotrophic Bacteria Isolated from Rice Paddy Soil.</title>
        <authorList>
            <person name="Ishii S."/>
            <person name="Ashida N."/>
            <person name="Ohno H."/>
            <person name="Otsuka S."/>
            <person name="Yokota A."/>
            <person name="Senoo K."/>
        </authorList>
    </citation>
    <scope>NUCLEOTIDE SEQUENCE [LARGE SCALE GENOMIC DNA]</scope>
    <source>
        <strain evidence="4 5">TSA66</strain>
    </source>
</reference>
<dbReference type="AlphaFoldDB" id="A0A0C2BKU0"/>
<proteinExistence type="predicted"/>
<gene>
    <name evidence="4" type="ORF">TSA66_15300</name>
</gene>